<gene>
    <name evidence="2" type="ORF">AURANDRAFT_68280</name>
</gene>
<dbReference type="KEGG" id="aaf:AURANDRAFT_68280"/>
<dbReference type="Proteomes" id="UP000002729">
    <property type="component" value="Unassembled WGS sequence"/>
</dbReference>
<feature type="region of interest" description="Disordered" evidence="1">
    <location>
        <begin position="241"/>
        <end position="271"/>
    </location>
</feature>
<keyword evidence="3" id="KW-1185">Reference proteome</keyword>
<protein>
    <submittedName>
        <fullName evidence="2">Uncharacterized protein</fullName>
    </submittedName>
</protein>
<reference evidence="2 3" key="1">
    <citation type="journal article" date="2011" name="Proc. Natl. Acad. Sci. U.S.A.">
        <title>Niche of harmful alga Aureococcus anophagefferens revealed through ecogenomics.</title>
        <authorList>
            <person name="Gobler C.J."/>
            <person name="Berry D.L."/>
            <person name="Dyhrman S.T."/>
            <person name="Wilhelm S.W."/>
            <person name="Salamov A."/>
            <person name="Lobanov A.V."/>
            <person name="Zhang Y."/>
            <person name="Collier J.L."/>
            <person name="Wurch L.L."/>
            <person name="Kustka A.B."/>
            <person name="Dill B.D."/>
            <person name="Shah M."/>
            <person name="VerBerkmoes N.C."/>
            <person name="Kuo A."/>
            <person name="Terry A."/>
            <person name="Pangilinan J."/>
            <person name="Lindquist E.A."/>
            <person name="Lucas S."/>
            <person name="Paulsen I.T."/>
            <person name="Hattenrath-Lehmann T.K."/>
            <person name="Talmage S.C."/>
            <person name="Walker E.A."/>
            <person name="Koch F."/>
            <person name="Burson A.M."/>
            <person name="Marcoval M.A."/>
            <person name="Tang Y.Z."/>
            <person name="Lecleir G.R."/>
            <person name="Coyne K.J."/>
            <person name="Berg G.M."/>
            <person name="Bertrand E.M."/>
            <person name="Saito M.A."/>
            <person name="Gladyshev V.N."/>
            <person name="Grigoriev I.V."/>
        </authorList>
    </citation>
    <scope>NUCLEOTIDE SEQUENCE [LARGE SCALE GENOMIC DNA]</scope>
    <source>
        <strain evidence="3">CCMP 1984</strain>
    </source>
</reference>
<dbReference type="GeneID" id="20226703"/>
<evidence type="ECO:0000256" key="1">
    <source>
        <dbReference type="SAM" id="MobiDB-lite"/>
    </source>
</evidence>
<dbReference type="EMBL" id="GL833195">
    <property type="protein sequence ID" value="EGB03124.1"/>
    <property type="molecule type" value="Genomic_DNA"/>
</dbReference>
<accession>F0YP36</accession>
<dbReference type="InParanoid" id="F0YP36"/>
<organism evidence="3">
    <name type="scientific">Aureococcus anophagefferens</name>
    <name type="common">Harmful bloom alga</name>
    <dbReference type="NCBI Taxonomy" id="44056"/>
    <lineage>
        <taxon>Eukaryota</taxon>
        <taxon>Sar</taxon>
        <taxon>Stramenopiles</taxon>
        <taxon>Ochrophyta</taxon>
        <taxon>Pelagophyceae</taxon>
        <taxon>Pelagomonadales</taxon>
        <taxon>Pelagomonadaceae</taxon>
        <taxon>Aureococcus</taxon>
    </lineage>
</organism>
<evidence type="ECO:0000313" key="3">
    <source>
        <dbReference type="Proteomes" id="UP000002729"/>
    </source>
</evidence>
<name>F0YP36_AURAN</name>
<evidence type="ECO:0000313" key="2">
    <source>
        <dbReference type="EMBL" id="EGB03124.1"/>
    </source>
</evidence>
<dbReference type="RefSeq" id="XP_009042183.1">
    <property type="nucleotide sequence ID" value="XM_009043935.1"/>
</dbReference>
<dbReference type="AlphaFoldDB" id="F0YP36"/>
<proteinExistence type="predicted"/>
<sequence length="271" mass="31292">MFIMNCARDYAYRCYARRRRRHEPISADGIDLGNVIFVDESRGEPDPDTNENEVEILCTFPQEIYRLPQFFFRLVDDTTAPLRKLYEGIFASVEQQSRDTTIALMNLKSSTTKHLIKRGLASQNVQIEWIKSNGKYIIRRTVDLASGAFRFRDHFEPKDDIWSLVVKERDRPAHAETHICCDTKRHLVIERSRSLKAGFSCISYTWFVDEGTMIQTGEVVTADGKVAKTYTKTKRVRHQGGIEGSRFTKTGISRTPPMPLQRQLRPTKRLA</sequence>